<keyword evidence="1" id="KW-0539">Nucleus</keyword>
<dbReference type="PROSITE" id="PS51029">
    <property type="entry name" value="MADF"/>
    <property type="match status" value="1"/>
</dbReference>
<feature type="domain" description="MADF" evidence="3">
    <location>
        <begin position="8"/>
        <end position="98"/>
    </location>
</feature>
<dbReference type="InterPro" id="IPR006578">
    <property type="entry name" value="MADF-dom"/>
</dbReference>
<dbReference type="GO" id="GO:0003677">
    <property type="term" value="F:DNA binding"/>
    <property type="evidence" value="ECO:0007669"/>
    <property type="project" value="InterPro"/>
</dbReference>
<dbReference type="AlphaFoldDB" id="A0A6J2YJE3"/>
<proteinExistence type="predicted"/>
<keyword evidence="5" id="KW-1185">Reference proteome</keyword>
<name>A0A6J2YJE3_SITOR</name>
<evidence type="ECO:0000313" key="6">
    <source>
        <dbReference type="RefSeq" id="XP_030762990.1"/>
    </source>
</evidence>
<dbReference type="InterPro" id="IPR004210">
    <property type="entry name" value="BESS_motif"/>
</dbReference>
<dbReference type="OrthoDB" id="7408914at2759"/>
<organism evidence="5 6">
    <name type="scientific">Sitophilus oryzae</name>
    <name type="common">Rice weevil</name>
    <name type="synonym">Curculio oryzae</name>
    <dbReference type="NCBI Taxonomy" id="7048"/>
    <lineage>
        <taxon>Eukaryota</taxon>
        <taxon>Metazoa</taxon>
        <taxon>Ecdysozoa</taxon>
        <taxon>Arthropoda</taxon>
        <taxon>Hexapoda</taxon>
        <taxon>Insecta</taxon>
        <taxon>Pterygota</taxon>
        <taxon>Neoptera</taxon>
        <taxon>Endopterygota</taxon>
        <taxon>Coleoptera</taxon>
        <taxon>Polyphaga</taxon>
        <taxon>Cucujiformia</taxon>
        <taxon>Curculionidae</taxon>
        <taxon>Dryophthorinae</taxon>
        <taxon>Sitophilus</taxon>
    </lineage>
</organism>
<feature type="domain" description="BESS" evidence="4">
    <location>
        <begin position="178"/>
        <end position="217"/>
    </location>
</feature>
<dbReference type="RefSeq" id="XP_030762990.1">
    <property type="nucleotide sequence ID" value="XM_030907130.1"/>
</dbReference>
<evidence type="ECO:0000259" key="4">
    <source>
        <dbReference type="PROSITE" id="PS51031"/>
    </source>
</evidence>
<protein>
    <submittedName>
        <fullName evidence="6">Uncharacterized protein LOC115887665</fullName>
    </submittedName>
</protein>
<evidence type="ECO:0000256" key="1">
    <source>
        <dbReference type="PROSITE-ProRule" id="PRU00371"/>
    </source>
</evidence>
<dbReference type="SMART" id="SM00595">
    <property type="entry name" value="MADF"/>
    <property type="match status" value="1"/>
</dbReference>
<evidence type="ECO:0000259" key="3">
    <source>
        <dbReference type="PROSITE" id="PS51029"/>
    </source>
</evidence>
<reference evidence="6" key="1">
    <citation type="submission" date="2025-08" db="UniProtKB">
        <authorList>
            <consortium name="RefSeq"/>
        </authorList>
    </citation>
    <scope>IDENTIFICATION</scope>
    <source>
        <tissue evidence="6">Gonads</tissue>
    </source>
</reference>
<dbReference type="PANTHER" id="PTHR21505:SF12">
    <property type="entry name" value="MADF DOMAIN-CONTAINING PROTEIN-RELATED"/>
    <property type="match status" value="1"/>
</dbReference>
<gene>
    <name evidence="6" type="primary">LOC115887665</name>
</gene>
<dbReference type="PROSITE" id="PS51031">
    <property type="entry name" value="BESS"/>
    <property type="match status" value="1"/>
</dbReference>
<feature type="region of interest" description="Disordered" evidence="2">
    <location>
        <begin position="104"/>
        <end position="140"/>
    </location>
</feature>
<dbReference type="Pfam" id="PF10545">
    <property type="entry name" value="MADF_DNA_bdg"/>
    <property type="match status" value="1"/>
</dbReference>
<feature type="compositionally biased region" description="Low complexity" evidence="2">
    <location>
        <begin position="130"/>
        <end position="139"/>
    </location>
</feature>
<evidence type="ECO:0000313" key="5">
    <source>
        <dbReference type="Proteomes" id="UP000504635"/>
    </source>
</evidence>
<dbReference type="PANTHER" id="PTHR21505">
    <property type="entry name" value="MADF DOMAIN-CONTAINING PROTEIN-RELATED"/>
    <property type="match status" value="1"/>
</dbReference>
<dbReference type="KEGG" id="soy:115887665"/>
<comment type="subcellular location">
    <subcellularLocation>
        <location evidence="1">Nucleus</location>
    </subcellularLocation>
</comment>
<dbReference type="GO" id="GO:0005634">
    <property type="term" value="C:nucleus"/>
    <property type="evidence" value="ECO:0007669"/>
    <property type="project" value="UniProtKB-SubCell"/>
</dbReference>
<accession>A0A6J2YJE3</accession>
<sequence>MENGIIRRLVKLYGCHRSLWDPKHCDYYNKSRREAVWNEISRNTNVPAKELKRKMTSLLGSYRREKSREKKSRINGLGVYKSKWFAWPWFHFLSERNDIQDDISDDITDTLDNERTSSVSAPQYEGDIQSPRSSSPMSSNQYNEVQLSKKMKVEIDEEYLDELETPMEDLPSYVQTKNDEFEAFGGSIAAQLRALPLVDAVELQMEIQQLISKKRLSRLIPQTNDL</sequence>
<evidence type="ECO:0000256" key="2">
    <source>
        <dbReference type="SAM" id="MobiDB-lite"/>
    </source>
</evidence>
<dbReference type="Proteomes" id="UP000504635">
    <property type="component" value="Unplaced"/>
</dbReference>
<dbReference type="GeneID" id="115887665"/>
<dbReference type="InParanoid" id="A0A6J2YJE3"/>